<keyword evidence="2" id="KW-0813">Transport</keyword>
<evidence type="ECO:0000256" key="9">
    <source>
        <dbReference type="ARBA" id="ARBA00023065"/>
    </source>
</evidence>
<protein>
    <submittedName>
        <fullName evidence="15">Potassium voltage-gated channel subfamily A member 2</fullName>
    </submittedName>
</protein>
<dbReference type="Gene3D" id="1.20.120.350">
    <property type="entry name" value="Voltage-gated potassium channels. Chain C"/>
    <property type="match status" value="1"/>
</dbReference>
<keyword evidence="4 12" id="KW-0812">Transmembrane</keyword>
<evidence type="ECO:0000256" key="2">
    <source>
        <dbReference type="ARBA" id="ARBA00022448"/>
    </source>
</evidence>
<dbReference type="PANTHER" id="PTHR11537">
    <property type="entry name" value="VOLTAGE-GATED POTASSIUM CHANNEL"/>
    <property type="match status" value="1"/>
</dbReference>
<dbReference type="PRINTS" id="PR00169">
    <property type="entry name" value="KCHANNEL"/>
</dbReference>
<dbReference type="InterPro" id="IPR003131">
    <property type="entry name" value="T1-type_BTB"/>
</dbReference>
<comment type="subcellular location">
    <subcellularLocation>
        <location evidence="1">Membrane</location>
        <topology evidence="1">Multi-pass membrane protein</topology>
    </subcellularLocation>
</comment>
<dbReference type="Proteomes" id="UP001652625">
    <property type="component" value="Chromosome 10"/>
</dbReference>
<dbReference type="PRINTS" id="PR01491">
    <property type="entry name" value="KVCHANNEL"/>
</dbReference>
<name>A0ABM4CNW3_HYDVU</name>
<reference evidence="15" key="1">
    <citation type="submission" date="2025-08" db="UniProtKB">
        <authorList>
            <consortium name="RefSeq"/>
        </authorList>
    </citation>
    <scope>IDENTIFICATION</scope>
</reference>
<keyword evidence="6" id="KW-0851">Voltage-gated channel</keyword>
<dbReference type="InterPro" id="IPR000210">
    <property type="entry name" value="BTB/POZ_dom"/>
</dbReference>
<dbReference type="Gene3D" id="3.30.710.10">
    <property type="entry name" value="Potassium Channel Kv1.1, Chain A"/>
    <property type="match status" value="1"/>
</dbReference>
<dbReference type="InterPro" id="IPR028325">
    <property type="entry name" value="VG_K_chnl"/>
</dbReference>
<keyword evidence="11" id="KW-0407">Ion channel</keyword>
<dbReference type="InterPro" id="IPR003968">
    <property type="entry name" value="K_chnl_volt-dep_Kv"/>
</dbReference>
<feature type="transmembrane region" description="Helical" evidence="12">
    <location>
        <begin position="209"/>
        <end position="231"/>
    </location>
</feature>
<dbReference type="PANTHER" id="PTHR11537:SF113">
    <property type="entry name" value="POTASSIUM VOLTAGE-GATED CHANNEL PROTEIN SHAKER"/>
    <property type="match status" value="1"/>
</dbReference>
<keyword evidence="10 12" id="KW-0472">Membrane</keyword>
<accession>A0ABM4CNW3</accession>
<dbReference type="SMART" id="SM00225">
    <property type="entry name" value="BTB"/>
    <property type="match status" value="1"/>
</dbReference>
<evidence type="ECO:0000313" key="14">
    <source>
        <dbReference type="Proteomes" id="UP001652625"/>
    </source>
</evidence>
<dbReference type="Pfam" id="PF02214">
    <property type="entry name" value="BTB_2"/>
    <property type="match status" value="1"/>
</dbReference>
<evidence type="ECO:0000256" key="4">
    <source>
        <dbReference type="ARBA" id="ARBA00022692"/>
    </source>
</evidence>
<evidence type="ECO:0000256" key="5">
    <source>
        <dbReference type="ARBA" id="ARBA00022826"/>
    </source>
</evidence>
<evidence type="ECO:0000313" key="15">
    <source>
        <dbReference type="RefSeq" id="XP_065663518.1"/>
    </source>
</evidence>
<dbReference type="InterPro" id="IPR005821">
    <property type="entry name" value="Ion_trans_dom"/>
</dbReference>
<evidence type="ECO:0000256" key="7">
    <source>
        <dbReference type="ARBA" id="ARBA00022958"/>
    </source>
</evidence>
<dbReference type="SUPFAM" id="SSF81324">
    <property type="entry name" value="Voltage-gated potassium channels"/>
    <property type="match status" value="1"/>
</dbReference>
<feature type="transmembrane region" description="Helical" evidence="12">
    <location>
        <begin position="308"/>
        <end position="329"/>
    </location>
</feature>
<feature type="transmembrane region" description="Helical" evidence="12">
    <location>
        <begin position="173"/>
        <end position="197"/>
    </location>
</feature>
<proteinExistence type="predicted"/>
<gene>
    <name evidence="15" type="primary">LOC100212155</name>
</gene>
<keyword evidence="8 12" id="KW-1133">Transmembrane helix</keyword>
<dbReference type="PRINTS" id="PR01496">
    <property type="entry name" value="SHAKERCHANEL"/>
</dbReference>
<evidence type="ECO:0000256" key="3">
    <source>
        <dbReference type="ARBA" id="ARBA00022538"/>
    </source>
</evidence>
<evidence type="ECO:0000256" key="6">
    <source>
        <dbReference type="ARBA" id="ARBA00022882"/>
    </source>
</evidence>
<dbReference type="InterPro" id="IPR011333">
    <property type="entry name" value="SKP1/BTB/POZ_sf"/>
</dbReference>
<keyword evidence="7" id="KW-0630">Potassium</keyword>
<dbReference type="GeneID" id="100212155"/>
<evidence type="ECO:0000256" key="12">
    <source>
        <dbReference type="SAM" id="Phobius"/>
    </source>
</evidence>
<keyword evidence="14" id="KW-1185">Reference proteome</keyword>
<evidence type="ECO:0000256" key="11">
    <source>
        <dbReference type="ARBA" id="ARBA00023303"/>
    </source>
</evidence>
<dbReference type="RefSeq" id="XP_065663518.1">
    <property type="nucleotide sequence ID" value="XM_065807446.1"/>
</dbReference>
<dbReference type="SUPFAM" id="SSF54695">
    <property type="entry name" value="POZ domain"/>
    <property type="match status" value="1"/>
</dbReference>
<evidence type="ECO:0000259" key="13">
    <source>
        <dbReference type="SMART" id="SM00225"/>
    </source>
</evidence>
<dbReference type="Pfam" id="PF00520">
    <property type="entry name" value="Ion_trans"/>
    <property type="match status" value="1"/>
</dbReference>
<evidence type="ECO:0000256" key="1">
    <source>
        <dbReference type="ARBA" id="ARBA00004141"/>
    </source>
</evidence>
<organism evidence="14 15">
    <name type="scientific">Hydra vulgaris</name>
    <name type="common">Hydra</name>
    <name type="synonym">Hydra attenuata</name>
    <dbReference type="NCBI Taxonomy" id="6087"/>
    <lineage>
        <taxon>Eukaryota</taxon>
        <taxon>Metazoa</taxon>
        <taxon>Cnidaria</taxon>
        <taxon>Hydrozoa</taxon>
        <taxon>Hydroidolina</taxon>
        <taxon>Anthoathecata</taxon>
        <taxon>Aplanulata</taxon>
        <taxon>Hydridae</taxon>
        <taxon>Hydra</taxon>
    </lineage>
</organism>
<evidence type="ECO:0000256" key="10">
    <source>
        <dbReference type="ARBA" id="ARBA00023136"/>
    </source>
</evidence>
<dbReference type="InterPro" id="IPR003972">
    <property type="entry name" value="K_chnl_volt-dep_Kv1"/>
</dbReference>
<sequence>MNKAISSSLPIFSTKSNMGLSNLLCHSRNCEALSKFSLKPEENVIVINVSGKRYETFLTTIERFPNTLLGNPEKRKHFYNLVKHEYFFDRHRRAFSGILNYYQSNGLLEKPEEVSEKIFTQELIFFELVETKQHCEDYNSSVFQEELHLPSNPILKTIWVMFKYPKSSRLAQFLAIFSLTIILLSIVVFCIQTIPFLNPDNKEGEHMKTTWLVINSICNSWFTLEYLLRFLAAPDRLYFVRSILNIVDLVSIIPFYLEFAFDSKSSANYIICLKVIRILCVIRVFKLFRHARGLHLLANTIKESFEELLMLVMFLAIGAILFASAAYFAEGKINSDFQSIPHSLWWAVVTMTTIGYGDVVPVTLAGKMIGMFCSISGVLVVAIPIPVIVSNFEYFYKEERNRRTRQKELSKRLNLTKKIPSL</sequence>
<keyword evidence="5" id="KW-0631">Potassium channel</keyword>
<evidence type="ECO:0000256" key="8">
    <source>
        <dbReference type="ARBA" id="ARBA00022989"/>
    </source>
</evidence>
<feature type="transmembrane region" description="Helical" evidence="12">
    <location>
        <begin position="243"/>
        <end position="261"/>
    </location>
</feature>
<dbReference type="InterPro" id="IPR027359">
    <property type="entry name" value="Volt_channel_dom_sf"/>
</dbReference>
<feature type="transmembrane region" description="Helical" evidence="12">
    <location>
        <begin position="369"/>
        <end position="396"/>
    </location>
</feature>
<keyword evidence="9" id="KW-0406">Ion transport</keyword>
<keyword evidence="3" id="KW-0633">Potassium transport</keyword>
<dbReference type="Gene3D" id="1.10.287.70">
    <property type="match status" value="1"/>
</dbReference>
<feature type="domain" description="BTB" evidence="13">
    <location>
        <begin position="43"/>
        <end position="143"/>
    </location>
</feature>